<evidence type="ECO:0000256" key="13">
    <source>
        <dbReference type="RuleBase" id="RU362091"/>
    </source>
</evidence>
<feature type="transmembrane region" description="Helical" evidence="14">
    <location>
        <begin position="193"/>
        <end position="212"/>
    </location>
</feature>
<dbReference type="InterPro" id="IPR050277">
    <property type="entry name" value="Sodium:Solute_Symporter"/>
</dbReference>
<feature type="transmembrane region" description="Helical" evidence="14">
    <location>
        <begin position="446"/>
        <end position="467"/>
    </location>
</feature>
<keyword evidence="11 14" id="KW-0739">Sodium transport</keyword>
<keyword evidence="16" id="KW-1185">Reference proteome</keyword>
<keyword evidence="9 14" id="KW-0406">Ion transport</keyword>
<feature type="transmembrane region" description="Helical" evidence="14">
    <location>
        <begin position="326"/>
        <end position="354"/>
    </location>
</feature>
<keyword evidence="4 14" id="KW-1003">Cell membrane</keyword>
<dbReference type="NCBIfam" id="TIGR02121">
    <property type="entry name" value="Na_Pro_sym"/>
    <property type="match status" value="1"/>
</dbReference>
<evidence type="ECO:0000256" key="9">
    <source>
        <dbReference type="ARBA" id="ARBA00023065"/>
    </source>
</evidence>
<evidence type="ECO:0000256" key="12">
    <source>
        <dbReference type="ARBA" id="ARBA00033708"/>
    </source>
</evidence>
<dbReference type="InterPro" id="IPR038377">
    <property type="entry name" value="Na/Glc_symporter_sf"/>
</dbReference>
<keyword evidence="10 14" id="KW-0472">Membrane</keyword>
<evidence type="ECO:0000256" key="14">
    <source>
        <dbReference type="RuleBase" id="RU366012"/>
    </source>
</evidence>
<evidence type="ECO:0000256" key="11">
    <source>
        <dbReference type="ARBA" id="ARBA00023201"/>
    </source>
</evidence>
<evidence type="ECO:0000256" key="5">
    <source>
        <dbReference type="ARBA" id="ARBA00022692"/>
    </source>
</evidence>
<evidence type="ECO:0000256" key="4">
    <source>
        <dbReference type="ARBA" id="ARBA00022475"/>
    </source>
</evidence>
<evidence type="ECO:0000256" key="10">
    <source>
        <dbReference type="ARBA" id="ARBA00023136"/>
    </source>
</evidence>
<dbReference type="InterPro" id="IPR011851">
    <property type="entry name" value="Na/Pro_symporter"/>
</dbReference>
<dbReference type="PANTHER" id="PTHR48086:SF3">
    <property type="entry name" value="SODIUM_PROLINE SYMPORTER"/>
    <property type="match status" value="1"/>
</dbReference>
<keyword evidence="8 14" id="KW-0915">Sodium</keyword>
<feature type="transmembrane region" description="Helical" evidence="14">
    <location>
        <begin position="420"/>
        <end position="439"/>
    </location>
</feature>
<evidence type="ECO:0000256" key="1">
    <source>
        <dbReference type="ARBA" id="ARBA00004651"/>
    </source>
</evidence>
<feature type="transmembrane region" description="Helical" evidence="14">
    <location>
        <begin position="165"/>
        <end position="186"/>
    </location>
</feature>
<dbReference type="HOGENOM" id="CLU_018808_15_2_9"/>
<accession>D4S2I9</accession>
<dbReference type="GO" id="GO:0031402">
    <property type="term" value="F:sodium ion binding"/>
    <property type="evidence" value="ECO:0007669"/>
    <property type="project" value="UniProtKB-UniRule"/>
</dbReference>
<dbReference type="AlphaFoldDB" id="D4S2I9"/>
<feature type="transmembrane region" description="Helical" evidence="14">
    <location>
        <begin position="473"/>
        <end position="495"/>
    </location>
</feature>
<dbReference type="Pfam" id="PF00474">
    <property type="entry name" value="SSF"/>
    <property type="match status" value="1"/>
</dbReference>
<gene>
    <name evidence="15" type="primary">putP</name>
    <name evidence="15" type="ORF">BUTYVIB_02311</name>
</gene>
<name>D4S2I9_9FIRM</name>
<comment type="catalytic activity">
    <reaction evidence="12">
        <text>L-proline(in) + Na(+)(in) = L-proline(out) + Na(+)(out)</text>
        <dbReference type="Rhea" id="RHEA:28967"/>
        <dbReference type="ChEBI" id="CHEBI:29101"/>
        <dbReference type="ChEBI" id="CHEBI:60039"/>
    </reaction>
</comment>
<dbReference type="PROSITE" id="PS50283">
    <property type="entry name" value="NA_SOLUT_SYMP_3"/>
    <property type="match status" value="1"/>
</dbReference>
<dbReference type="GO" id="GO:0005298">
    <property type="term" value="F:proline:sodium symporter activity"/>
    <property type="evidence" value="ECO:0007669"/>
    <property type="project" value="UniProtKB-UniRule"/>
</dbReference>
<evidence type="ECO:0000313" key="16">
    <source>
        <dbReference type="Proteomes" id="UP000006238"/>
    </source>
</evidence>
<keyword evidence="14" id="KW-0029">Amino-acid transport</keyword>
<dbReference type="PANTHER" id="PTHR48086">
    <property type="entry name" value="SODIUM/PROLINE SYMPORTER-RELATED"/>
    <property type="match status" value="1"/>
</dbReference>
<evidence type="ECO:0000256" key="3">
    <source>
        <dbReference type="ARBA" id="ARBA00022448"/>
    </source>
</evidence>
<dbReference type="GO" id="GO:0015824">
    <property type="term" value="P:proline transport"/>
    <property type="evidence" value="ECO:0007669"/>
    <property type="project" value="UniProtKB-UniRule"/>
</dbReference>
<dbReference type="STRING" id="45851.BHV86_04100"/>
<feature type="transmembrane region" description="Helical" evidence="14">
    <location>
        <begin position="12"/>
        <end position="30"/>
    </location>
</feature>
<feature type="transmembrane region" description="Helical" evidence="14">
    <location>
        <begin position="246"/>
        <end position="264"/>
    </location>
</feature>
<dbReference type="CDD" id="cd11475">
    <property type="entry name" value="SLC5sbd_PutP"/>
    <property type="match status" value="1"/>
</dbReference>
<comment type="similarity">
    <text evidence="2 13">Belongs to the sodium:solute symporter (SSF) (TC 2.A.21) family.</text>
</comment>
<evidence type="ECO:0000256" key="8">
    <source>
        <dbReference type="ARBA" id="ARBA00023053"/>
    </source>
</evidence>
<feature type="transmembrane region" description="Helical" evidence="14">
    <location>
        <begin position="72"/>
        <end position="98"/>
    </location>
</feature>
<feature type="transmembrane region" description="Helical" evidence="14">
    <location>
        <begin position="127"/>
        <end position="145"/>
    </location>
</feature>
<dbReference type="InterPro" id="IPR001734">
    <property type="entry name" value="Na/solute_symporter"/>
</dbReference>
<proteinExistence type="inferred from homology"/>
<evidence type="ECO:0000256" key="6">
    <source>
        <dbReference type="ARBA" id="ARBA00022847"/>
    </source>
</evidence>
<dbReference type="Proteomes" id="UP000006238">
    <property type="component" value="Unassembled WGS sequence"/>
</dbReference>
<protein>
    <recommendedName>
        <fullName evidence="14">Sodium/proline symporter</fullName>
    </recommendedName>
    <alternativeName>
        <fullName evidence="14">Proline permease</fullName>
    </alternativeName>
</protein>
<keyword evidence="7 14" id="KW-1133">Transmembrane helix</keyword>
<keyword evidence="3 14" id="KW-0813">Transport</keyword>
<organism evidence="15 16">
    <name type="scientific">Eshraghiella crossota DSM 2876</name>
    <dbReference type="NCBI Taxonomy" id="511680"/>
    <lineage>
        <taxon>Bacteria</taxon>
        <taxon>Bacillati</taxon>
        <taxon>Bacillota</taxon>
        <taxon>Clostridia</taxon>
        <taxon>Lachnospirales</taxon>
        <taxon>Lachnospiraceae</taxon>
        <taxon>Eshraghiella</taxon>
    </lineage>
</organism>
<evidence type="ECO:0000313" key="15">
    <source>
        <dbReference type="EMBL" id="EFF67444.1"/>
    </source>
</evidence>
<reference evidence="15 16" key="1">
    <citation type="submission" date="2010-02" db="EMBL/GenBank/DDBJ databases">
        <authorList>
            <person name="Weinstock G."/>
            <person name="Sodergren E."/>
            <person name="Clifton S."/>
            <person name="Fulton L."/>
            <person name="Fulton B."/>
            <person name="Courtney L."/>
            <person name="Fronick C."/>
            <person name="Harrison M."/>
            <person name="Strong C."/>
            <person name="Farmer C."/>
            <person name="Delahaunty K."/>
            <person name="Markovic C."/>
            <person name="Hall O."/>
            <person name="Minx P."/>
            <person name="Tomlinson C."/>
            <person name="Mitreva M."/>
            <person name="Nelson J."/>
            <person name="Hou S."/>
            <person name="Wollam A."/>
            <person name="Pepin K.H."/>
            <person name="Johnson M."/>
            <person name="Bhonagiri V."/>
            <person name="Zhang X."/>
            <person name="Suruliraj S."/>
            <person name="Warren W."/>
            <person name="Chinwalla A."/>
            <person name="Mardis E.R."/>
            <person name="Wilson R.K."/>
        </authorList>
    </citation>
    <scope>NUCLEOTIDE SEQUENCE [LARGE SCALE GENOMIC DNA]</scope>
    <source>
        <strain evidence="15 16">DSM 2876</strain>
    </source>
</reference>
<dbReference type="Gene3D" id="1.20.1730.10">
    <property type="entry name" value="Sodium/glucose cotransporter"/>
    <property type="match status" value="1"/>
</dbReference>
<keyword evidence="6 14" id="KW-0769">Symport</keyword>
<feature type="transmembrane region" description="Helical" evidence="14">
    <location>
        <begin position="285"/>
        <end position="306"/>
    </location>
</feature>
<feature type="transmembrane region" description="Helical" evidence="14">
    <location>
        <begin position="391"/>
        <end position="408"/>
    </location>
</feature>
<comment type="function">
    <text evidence="14">Catalyzes the sodium-dependent uptake of extracellular L-proline.</text>
</comment>
<comment type="caution">
    <text evidence="15">The sequence shown here is derived from an EMBL/GenBank/DDBJ whole genome shotgun (WGS) entry which is preliminary data.</text>
</comment>
<sequence>MILTMSTSNICILISITVYLIFVVLIGFKYSKESNSVDEYYLGGRKLGPLVTAMSAEASDMSSWLLMGLPGLAYATGIASPLWTAIGLAIGTYVNWLVVAKRLRRYSQVTEAITIPDFFSRRYHDKYNILMGISAVVIIIFFVPYTASGFAACGKLFGTIFNADYFTAMVISAAVIVIYTTLGGFLAASTSDFIQSVIMTIALVIVLSYGVIHAGGFEPVIDNAKNLPGFLDMFHSYNGTAKPDNFSALSIVSTLAWGLGYFGMPHILLRFMAIKDEDKLKVSRRVASIWVVISLAIAVFIGVMGVSVSERGIIPAYANNSEAERIIVHIAKAISNHGILPALVGGLILAGILASTMSTADSQLLAASSSVSHNIFSGLFHIKMGKKMPVIIARISVVLIAVVAIFIARNPESSVFEIVSFAWAGFGAAFGPVVLFSLFWKRTTLWGALAGMVSGGAMVFIWKYVIAGFGGVFAIYELLPAFLVSSILIIVVSLLTKKPSEDIVKEFELAKSKEKI</sequence>
<evidence type="ECO:0000256" key="7">
    <source>
        <dbReference type="ARBA" id="ARBA00022989"/>
    </source>
</evidence>
<dbReference type="EMBL" id="ABWN01000040">
    <property type="protein sequence ID" value="EFF67444.1"/>
    <property type="molecule type" value="Genomic_DNA"/>
</dbReference>
<evidence type="ECO:0000256" key="2">
    <source>
        <dbReference type="ARBA" id="ARBA00006434"/>
    </source>
</evidence>
<dbReference type="eggNOG" id="COG0591">
    <property type="taxonomic scope" value="Bacteria"/>
</dbReference>
<dbReference type="GO" id="GO:0005886">
    <property type="term" value="C:plasma membrane"/>
    <property type="evidence" value="ECO:0007669"/>
    <property type="project" value="UniProtKB-SubCell"/>
</dbReference>
<keyword evidence="5 14" id="KW-0812">Transmembrane</keyword>
<comment type="subcellular location">
    <subcellularLocation>
        <location evidence="1 14">Cell membrane</location>
        <topology evidence="1 14">Multi-pass membrane protein</topology>
    </subcellularLocation>
</comment>
<dbReference type="NCBIfam" id="TIGR00813">
    <property type="entry name" value="sss"/>
    <property type="match status" value="1"/>
</dbReference>